<dbReference type="RefSeq" id="WP_093575504.1">
    <property type="nucleotide sequence ID" value="NZ_FOWC01000009.1"/>
</dbReference>
<dbReference type="Pfam" id="PF00724">
    <property type="entry name" value="Oxidored_FMN"/>
    <property type="match status" value="1"/>
</dbReference>
<protein>
    <submittedName>
        <fullName evidence="7">2,4-dienoyl-CoA reductase</fullName>
    </submittedName>
</protein>
<reference evidence="7 8" key="1">
    <citation type="submission" date="2016-10" db="EMBL/GenBank/DDBJ databases">
        <authorList>
            <person name="de Groot N.N."/>
        </authorList>
    </citation>
    <scope>NUCLEOTIDE SEQUENCE [LARGE SCALE GENOMIC DNA]</scope>
    <source>
        <strain evidence="7 8">DSM 44637</strain>
    </source>
</reference>
<dbReference type="CDD" id="cd02932">
    <property type="entry name" value="OYE_YqiM_FMN"/>
    <property type="match status" value="1"/>
</dbReference>
<proteinExistence type="predicted"/>
<name>A0A1I5WNQ3_9PSEU</name>
<dbReference type="GO" id="GO:0003959">
    <property type="term" value="F:NADPH dehydrogenase activity"/>
    <property type="evidence" value="ECO:0007669"/>
    <property type="project" value="InterPro"/>
</dbReference>
<gene>
    <name evidence="7" type="ORF">SAMN05421854_109306</name>
</gene>
<evidence type="ECO:0000256" key="1">
    <source>
        <dbReference type="ARBA" id="ARBA00001917"/>
    </source>
</evidence>
<keyword evidence="2" id="KW-0285">Flavoprotein</keyword>
<accession>A0A1I5WNQ3</accession>
<evidence type="ECO:0000256" key="3">
    <source>
        <dbReference type="ARBA" id="ARBA00022643"/>
    </source>
</evidence>
<dbReference type="OrthoDB" id="3169239at2"/>
<dbReference type="SUPFAM" id="SSF51395">
    <property type="entry name" value="FMN-linked oxidoreductases"/>
    <property type="match status" value="1"/>
</dbReference>
<dbReference type="EMBL" id="FOWC01000009">
    <property type="protein sequence ID" value="SFQ21016.1"/>
    <property type="molecule type" value="Genomic_DNA"/>
</dbReference>
<keyword evidence="5" id="KW-0560">Oxidoreductase</keyword>
<dbReference type="InterPro" id="IPR001155">
    <property type="entry name" value="OxRdtase_FMN_N"/>
</dbReference>
<keyword evidence="3" id="KW-0288">FMN</keyword>
<dbReference type="InterPro" id="IPR013785">
    <property type="entry name" value="Aldolase_TIM"/>
</dbReference>
<evidence type="ECO:0000259" key="6">
    <source>
        <dbReference type="Pfam" id="PF00724"/>
    </source>
</evidence>
<feature type="domain" description="NADH:flavin oxidoreductase/NADH oxidase N-terminal" evidence="6">
    <location>
        <begin position="15"/>
        <end position="348"/>
    </location>
</feature>
<dbReference type="GO" id="GO:0050661">
    <property type="term" value="F:NADP binding"/>
    <property type="evidence" value="ECO:0007669"/>
    <property type="project" value="InterPro"/>
</dbReference>
<dbReference type="Proteomes" id="UP000199137">
    <property type="component" value="Unassembled WGS sequence"/>
</dbReference>
<dbReference type="PANTHER" id="PTHR43303:SF4">
    <property type="entry name" value="NADPH DEHYDROGENASE C23G7.10C-RELATED"/>
    <property type="match status" value="1"/>
</dbReference>
<evidence type="ECO:0000313" key="8">
    <source>
        <dbReference type="Proteomes" id="UP000199137"/>
    </source>
</evidence>
<evidence type="ECO:0000313" key="7">
    <source>
        <dbReference type="EMBL" id="SFQ21016.1"/>
    </source>
</evidence>
<sequence>MSEFSASSAEFPETTPLRLRDVTFGNRVWMSPMAQYAAGPDGLPTEWHLAHYGPRAIGGVGLVMVEATAISPGNRCTAADLGIWNEEQALAHRRLTSFVAGHGAVPAVQLNAVGRKGSHQVPWVGDGQNGPVPVADGGWELIAPSAIPFGDLAVPRPATAADLDQVVEDFAHATRMAELAGYQAVEIHASHGYLLHQFLSPLSNHRTDEYGGSPRNRMRFPLRVARAVREAFPEDKPVFVRITATDWVEGSIALDDAAEFAKELAAIGIDLLDVTSGVLVRDRGARPPSREGVNVDFAATLKEASGLAVAPVGQITDLAAAGQIIREGRADAVLMGRSLLRDPYLALRNQPKDAWPVRYHRAF</sequence>
<dbReference type="GO" id="GO:0010181">
    <property type="term" value="F:FMN binding"/>
    <property type="evidence" value="ECO:0007669"/>
    <property type="project" value="InterPro"/>
</dbReference>
<evidence type="ECO:0000256" key="2">
    <source>
        <dbReference type="ARBA" id="ARBA00022630"/>
    </source>
</evidence>
<evidence type="ECO:0000256" key="5">
    <source>
        <dbReference type="ARBA" id="ARBA00023002"/>
    </source>
</evidence>
<comment type="cofactor">
    <cofactor evidence="1">
        <name>FMN</name>
        <dbReference type="ChEBI" id="CHEBI:58210"/>
    </cofactor>
</comment>
<evidence type="ECO:0000256" key="4">
    <source>
        <dbReference type="ARBA" id="ARBA00022857"/>
    </source>
</evidence>
<dbReference type="PANTHER" id="PTHR43303">
    <property type="entry name" value="NADPH DEHYDROGENASE C23G7.10C-RELATED"/>
    <property type="match status" value="1"/>
</dbReference>
<dbReference type="Gene3D" id="3.20.20.70">
    <property type="entry name" value="Aldolase class I"/>
    <property type="match status" value="1"/>
</dbReference>
<organism evidence="7 8">
    <name type="scientific">Amycolatopsis rubida</name>
    <dbReference type="NCBI Taxonomy" id="112413"/>
    <lineage>
        <taxon>Bacteria</taxon>
        <taxon>Bacillati</taxon>
        <taxon>Actinomycetota</taxon>
        <taxon>Actinomycetes</taxon>
        <taxon>Pseudonocardiales</taxon>
        <taxon>Pseudonocardiaceae</taxon>
        <taxon>Amycolatopsis</taxon>
    </lineage>
</organism>
<dbReference type="InterPro" id="IPR044152">
    <property type="entry name" value="YqjM-like"/>
</dbReference>
<keyword evidence="4" id="KW-0521">NADP</keyword>
<dbReference type="STRING" id="112413.SAMN05421854_109306"/>
<dbReference type="AlphaFoldDB" id="A0A1I5WNQ3"/>